<evidence type="ECO:0000313" key="4">
    <source>
        <dbReference type="Proteomes" id="UP000007148"/>
    </source>
</evidence>
<feature type="region of interest" description="Disordered" evidence="1">
    <location>
        <begin position="231"/>
        <end position="261"/>
    </location>
</feature>
<dbReference type="InParanoid" id="G4TPN1"/>
<feature type="transmembrane region" description="Helical" evidence="2">
    <location>
        <begin position="107"/>
        <end position="131"/>
    </location>
</feature>
<dbReference type="OrthoDB" id="10667306at2759"/>
<accession>G4TPN1</accession>
<feature type="compositionally biased region" description="Polar residues" evidence="1">
    <location>
        <begin position="7"/>
        <end position="23"/>
    </location>
</feature>
<reference evidence="3 4" key="1">
    <citation type="journal article" date="2011" name="PLoS Pathog.">
        <title>Endophytic Life Strategies Decoded by Genome and Transcriptome Analyses of the Mutualistic Root Symbiont Piriformospora indica.</title>
        <authorList>
            <person name="Zuccaro A."/>
            <person name="Lahrmann U."/>
            <person name="Guldener U."/>
            <person name="Langen G."/>
            <person name="Pfiffi S."/>
            <person name="Biedenkopf D."/>
            <person name="Wong P."/>
            <person name="Samans B."/>
            <person name="Grimm C."/>
            <person name="Basiewicz M."/>
            <person name="Murat C."/>
            <person name="Martin F."/>
            <person name="Kogel K.H."/>
        </authorList>
    </citation>
    <scope>NUCLEOTIDE SEQUENCE [LARGE SCALE GENOMIC DNA]</scope>
    <source>
        <strain evidence="3 4">DSM 11827</strain>
    </source>
</reference>
<evidence type="ECO:0000313" key="3">
    <source>
        <dbReference type="EMBL" id="CCA73270.1"/>
    </source>
</evidence>
<feature type="transmembrane region" description="Helical" evidence="2">
    <location>
        <begin position="37"/>
        <end position="61"/>
    </location>
</feature>
<comment type="caution">
    <text evidence="3">The sequence shown here is derived from an EMBL/GenBank/DDBJ whole genome shotgun (WGS) entry which is preliminary data.</text>
</comment>
<feature type="transmembrane region" description="Helical" evidence="2">
    <location>
        <begin position="152"/>
        <end position="178"/>
    </location>
</feature>
<keyword evidence="2" id="KW-0812">Transmembrane</keyword>
<evidence type="ECO:0000256" key="1">
    <source>
        <dbReference type="SAM" id="MobiDB-lite"/>
    </source>
</evidence>
<keyword evidence="2" id="KW-1133">Transmembrane helix</keyword>
<proteinExistence type="predicted"/>
<dbReference type="HOGENOM" id="CLU_980449_0_0_1"/>
<sequence length="284" mass="31726">MEREDNGSTTLPSLEYQPSNPTAQDVPPKGPWLNTRASASITTALILVVGIAASTLWALFLARTASKLQTDELAVISVSLALFVGVVGLTVFGLYAMWKESSSLVEAYFWIFLLYWFLELASIIILLVIAYPRRDAAALKSCSQQKGYQQCYDLVTICIALAIATLALYKLIGIWAFFTLHRYRQELLSRRAQKNPLILRWLRRSSTSSFASIFERKRWWSSSEIPTIKVDPASDDSSVSDYSNDSAGYRSQQFGPPEYPALAPLPQAHLGVHGLNIPSPHRRH</sequence>
<name>G4TPN1_SERID</name>
<feature type="region of interest" description="Disordered" evidence="1">
    <location>
        <begin position="1"/>
        <end position="28"/>
    </location>
</feature>
<dbReference type="Proteomes" id="UP000007148">
    <property type="component" value="Unassembled WGS sequence"/>
</dbReference>
<dbReference type="AlphaFoldDB" id="G4TPN1"/>
<feature type="transmembrane region" description="Helical" evidence="2">
    <location>
        <begin position="73"/>
        <end position="95"/>
    </location>
</feature>
<evidence type="ECO:0000256" key="2">
    <source>
        <dbReference type="SAM" id="Phobius"/>
    </source>
</evidence>
<organism evidence="3 4">
    <name type="scientific">Serendipita indica (strain DSM 11827)</name>
    <name type="common">Root endophyte fungus</name>
    <name type="synonym">Piriformospora indica</name>
    <dbReference type="NCBI Taxonomy" id="1109443"/>
    <lineage>
        <taxon>Eukaryota</taxon>
        <taxon>Fungi</taxon>
        <taxon>Dikarya</taxon>
        <taxon>Basidiomycota</taxon>
        <taxon>Agaricomycotina</taxon>
        <taxon>Agaricomycetes</taxon>
        <taxon>Sebacinales</taxon>
        <taxon>Serendipitaceae</taxon>
        <taxon>Serendipita</taxon>
    </lineage>
</organism>
<protein>
    <submittedName>
        <fullName evidence="3">Uncharacterized protein</fullName>
    </submittedName>
</protein>
<feature type="compositionally biased region" description="Low complexity" evidence="1">
    <location>
        <begin position="235"/>
        <end position="246"/>
    </location>
</feature>
<dbReference type="EMBL" id="CAFZ01000213">
    <property type="protein sequence ID" value="CCA73270.1"/>
    <property type="molecule type" value="Genomic_DNA"/>
</dbReference>
<keyword evidence="2" id="KW-0472">Membrane</keyword>
<keyword evidence="4" id="KW-1185">Reference proteome</keyword>
<gene>
    <name evidence="3" type="ORF">PIIN_07225</name>
</gene>